<dbReference type="PANTHER" id="PTHR36510">
    <property type="entry name" value="GLUTAMATE--CYSTEINE LIGASE 2-RELATED"/>
    <property type="match status" value="1"/>
</dbReference>
<accession>A0A8J6P5R8</accession>
<gene>
    <name evidence="1" type="ORF">H8D24_00380</name>
</gene>
<dbReference type="InterPro" id="IPR014746">
    <property type="entry name" value="Gln_synth/guanido_kin_cat_dom"/>
</dbReference>
<dbReference type="InterPro" id="IPR016602">
    <property type="entry name" value="UCP012666"/>
</dbReference>
<dbReference type="AlphaFoldDB" id="A0A8J6P5R8"/>
<evidence type="ECO:0000313" key="1">
    <source>
        <dbReference type="EMBL" id="MBC8518848.1"/>
    </source>
</evidence>
<dbReference type="PANTHER" id="PTHR36510:SF3">
    <property type="entry name" value="CONSERVED PROTEIN"/>
    <property type="match status" value="1"/>
</dbReference>
<comment type="caution">
    <text evidence="1">The sequence shown here is derived from an EMBL/GenBank/DDBJ whole genome shotgun (WGS) entry which is preliminary data.</text>
</comment>
<evidence type="ECO:0000313" key="2">
    <source>
        <dbReference type="Proteomes" id="UP000654401"/>
    </source>
</evidence>
<dbReference type="Proteomes" id="UP000654401">
    <property type="component" value="Unassembled WGS sequence"/>
</dbReference>
<dbReference type="PIRSF" id="PIRSF012666">
    <property type="entry name" value="UCP012666"/>
    <property type="match status" value="1"/>
</dbReference>
<dbReference type="GO" id="GO:0016879">
    <property type="term" value="F:ligase activity, forming carbon-nitrogen bonds"/>
    <property type="evidence" value="ECO:0007669"/>
    <property type="project" value="UniProtKB-ARBA"/>
</dbReference>
<proteinExistence type="predicted"/>
<dbReference type="Pfam" id="PF04107">
    <property type="entry name" value="GCS2"/>
    <property type="match status" value="1"/>
</dbReference>
<organism evidence="1 2">
    <name type="scientific">Candidatus Thiopontia autotrophica</name>
    <dbReference type="NCBI Taxonomy" id="2841688"/>
    <lineage>
        <taxon>Bacteria</taxon>
        <taxon>Pseudomonadati</taxon>
        <taxon>Pseudomonadota</taxon>
        <taxon>Gammaproteobacteria</taxon>
        <taxon>Candidatus Thiopontia</taxon>
    </lineage>
</organism>
<sequence>MGQEITTDHFHKRDFHRFEQALAAETELLEEWFSASRFHGTDPVVGFELEAWLVDGSLQPSPSNTTFLHNLDDPLVVPELASFNVEINGTPQPLNGTPFTSLAEELNQTWSKGESAAADMGLGLAMVGILPTLQPNHLNLGNMSELQRYRALNEQVMRMRGGRPLEFQIDGREHLALTHHDVMMEAGATSLQIHLQVPFHQSVDAFNAAIQLSAPMVGLCANSPYLFGHDLWSDSRIPLFEQAVNVDPIAHSMGEGRVGFGTGYAVESLFELFRENLDHYPVMLPMIQPGGVESLSNLMLHNGTIWRWNRPLVGFDLDGNPHLRIEHRVASAGPTVDDVVANSLFFVGMVMGLLNGGRQIAELMPFDQARDNFYRAAKGGMDSVIKWQSGKSIELRTLLSSELAPLAEAGFKSMELSEDEWRPWLEIIEGRVVSGQNGAVWQRRWIERNGHDMDGLLQAYMQGQRSGNPVHEWMVE</sequence>
<dbReference type="Gene3D" id="3.30.590.20">
    <property type="match status" value="1"/>
</dbReference>
<protein>
    <submittedName>
        <fullName evidence="1">Glutamate--cysteine ligase</fullName>
    </submittedName>
</protein>
<name>A0A8J6P5R8_9GAMM</name>
<reference evidence="1 2" key="1">
    <citation type="submission" date="2020-08" db="EMBL/GenBank/DDBJ databases">
        <title>Bridging the membrane lipid divide: bacteria of the FCB group superphylum have the potential to synthesize archaeal ether lipids.</title>
        <authorList>
            <person name="Villanueva L."/>
            <person name="Von Meijenfeldt F.A.B."/>
            <person name="Westbye A.B."/>
            <person name="Yadav S."/>
            <person name="Hopmans E.C."/>
            <person name="Dutilh B.E."/>
            <person name="Sinninghe Damste J.S."/>
        </authorList>
    </citation>
    <scope>NUCLEOTIDE SEQUENCE [LARGE SCALE GENOMIC DNA]</scope>
    <source>
        <strain evidence="1">NIOZ-UU100</strain>
    </source>
</reference>
<dbReference type="InterPro" id="IPR050141">
    <property type="entry name" value="GCL_type2/YbdK_subfam"/>
</dbReference>
<keyword evidence="1" id="KW-0436">Ligase</keyword>
<dbReference type="SUPFAM" id="SSF55931">
    <property type="entry name" value="Glutamine synthetase/guanido kinase"/>
    <property type="match status" value="1"/>
</dbReference>
<dbReference type="InterPro" id="IPR006336">
    <property type="entry name" value="GCS2"/>
</dbReference>
<dbReference type="EMBL" id="JACNFK010000008">
    <property type="protein sequence ID" value="MBC8518848.1"/>
    <property type="molecule type" value="Genomic_DNA"/>
</dbReference>